<dbReference type="EMBL" id="AOIP01000016">
    <property type="protein sequence ID" value="ELZ06783.1"/>
    <property type="molecule type" value="Genomic_DNA"/>
</dbReference>
<organism evidence="1 2">
    <name type="scientific">Natrialba aegyptia DSM 13077</name>
    <dbReference type="NCBI Taxonomy" id="1227491"/>
    <lineage>
        <taxon>Archaea</taxon>
        <taxon>Methanobacteriati</taxon>
        <taxon>Methanobacteriota</taxon>
        <taxon>Stenosarchaea group</taxon>
        <taxon>Halobacteria</taxon>
        <taxon>Halobacteriales</taxon>
        <taxon>Natrialbaceae</taxon>
        <taxon>Natrialba</taxon>
    </lineage>
</organism>
<dbReference type="Gene3D" id="1.10.10.60">
    <property type="entry name" value="Homeodomain-like"/>
    <property type="match status" value="1"/>
</dbReference>
<dbReference type="RefSeq" id="WP_006664925.1">
    <property type="nucleotide sequence ID" value="NZ_AOIP01000016.1"/>
</dbReference>
<proteinExistence type="predicted"/>
<protein>
    <submittedName>
        <fullName evidence="1">HNH endonuclease</fullName>
    </submittedName>
</protein>
<accession>M0B905</accession>
<reference evidence="1 2" key="1">
    <citation type="journal article" date="2014" name="PLoS Genet.">
        <title>Phylogenetically driven sequencing of extremely halophilic archaea reveals strategies for static and dynamic osmo-response.</title>
        <authorList>
            <person name="Becker E.A."/>
            <person name="Seitzer P.M."/>
            <person name="Tritt A."/>
            <person name="Larsen D."/>
            <person name="Krusor M."/>
            <person name="Yao A.I."/>
            <person name="Wu D."/>
            <person name="Madern D."/>
            <person name="Eisen J.A."/>
            <person name="Darling A.E."/>
            <person name="Facciotti M.T."/>
        </authorList>
    </citation>
    <scope>NUCLEOTIDE SEQUENCE [LARGE SCALE GENOMIC DNA]</scope>
    <source>
        <strain evidence="1 2">DSM 13077</strain>
    </source>
</reference>
<comment type="caution">
    <text evidence="1">The sequence shown here is derived from an EMBL/GenBank/DDBJ whole genome shotgun (WGS) entry which is preliminary data.</text>
</comment>
<name>M0B905_9EURY</name>
<keyword evidence="1" id="KW-0378">Hydrolase</keyword>
<dbReference type="OrthoDB" id="223711at2157"/>
<keyword evidence="1" id="KW-0540">Nuclease</keyword>
<evidence type="ECO:0000313" key="2">
    <source>
        <dbReference type="Proteomes" id="UP000011591"/>
    </source>
</evidence>
<keyword evidence="1" id="KW-0255">Endonuclease</keyword>
<evidence type="ECO:0000313" key="1">
    <source>
        <dbReference type="EMBL" id="ELZ06783.1"/>
    </source>
</evidence>
<dbReference type="AlphaFoldDB" id="M0B905"/>
<dbReference type="GO" id="GO:0004519">
    <property type="term" value="F:endonuclease activity"/>
    <property type="evidence" value="ECO:0007669"/>
    <property type="project" value="UniProtKB-KW"/>
</dbReference>
<gene>
    <name evidence="1" type="ORF">C480_07117</name>
</gene>
<keyword evidence="2" id="KW-1185">Reference proteome</keyword>
<sequence length="174" mass="20738">MSSTAQKSTSYRDEETLRRLYVEKGLTTYEIADELECSQYTIRTWMERHGIDRRRRGRHNRVEYATYEITTGNYELWKDQICEESIYVHQLLAIADGADPYDVFDDSMVCHHRSDHPRDNRPGNIEVMDWGEHSSHHCRQEIPECKRELLERERVIKYVSYPLSIDYTALIPHL</sequence>
<dbReference type="Proteomes" id="UP000011591">
    <property type="component" value="Unassembled WGS sequence"/>
</dbReference>